<protein>
    <submittedName>
        <fullName evidence="1">Uncharacterized protein</fullName>
    </submittedName>
</protein>
<sequence>MNLFYYRLEVLGARVITISDALNMATDSTVLKSGVMETVTSHLWLHKKHKELAPQLSVILRNMKKEGLFELYLEQLGLNPQLIKW</sequence>
<reference evidence="1 2" key="1">
    <citation type="submission" date="2023-01" db="EMBL/GenBank/DDBJ databases">
        <title>Vibrio sp. KJ40-1 sp.nov, isolated from marine algae.</title>
        <authorList>
            <person name="Butt M."/>
            <person name="Kim J.M.J."/>
            <person name="Jeon C.O.C."/>
        </authorList>
    </citation>
    <scope>NUCLEOTIDE SEQUENCE [LARGE SCALE GENOMIC DNA]</scope>
    <source>
        <strain evidence="1 2">KJ40-1</strain>
    </source>
</reference>
<gene>
    <name evidence="1" type="ORF">PGX00_18160</name>
</gene>
<dbReference type="RefSeq" id="WP_272139221.1">
    <property type="nucleotide sequence ID" value="NZ_JAQLOI010000003.1"/>
</dbReference>
<proteinExistence type="predicted"/>
<keyword evidence="2" id="KW-1185">Reference proteome</keyword>
<dbReference type="EMBL" id="JAQLOI010000003">
    <property type="protein sequence ID" value="MDB1125474.1"/>
    <property type="molecule type" value="Genomic_DNA"/>
</dbReference>
<comment type="caution">
    <text evidence="1">The sequence shown here is derived from an EMBL/GenBank/DDBJ whole genome shotgun (WGS) entry which is preliminary data.</text>
</comment>
<dbReference type="Proteomes" id="UP001210678">
    <property type="component" value="Unassembled WGS sequence"/>
</dbReference>
<evidence type="ECO:0000313" key="2">
    <source>
        <dbReference type="Proteomes" id="UP001210678"/>
    </source>
</evidence>
<accession>A0ABT4YWS6</accession>
<organism evidence="1 2">
    <name type="scientific">Vibrio algarum</name>
    <dbReference type="NCBI Taxonomy" id="3020714"/>
    <lineage>
        <taxon>Bacteria</taxon>
        <taxon>Pseudomonadati</taxon>
        <taxon>Pseudomonadota</taxon>
        <taxon>Gammaproteobacteria</taxon>
        <taxon>Vibrionales</taxon>
        <taxon>Vibrionaceae</taxon>
        <taxon>Vibrio</taxon>
    </lineage>
</organism>
<name>A0ABT4YWS6_9VIBR</name>
<evidence type="ECO:0000313" key="1">
    <source>
        <dbReference type="EMBL" id="MDB1125474.1"/>
    </source>
</evidence>